<dbReference type="PANTHER" id="PTHR46470">
    <property type="entry name" value="N-ACYLNEURAMINATE-9-PHOSPHATASE"/>
    <property type="match status" value="1"/>
</dbReference>
<dbReference type="SFLD" id="SFLDG01129">
    <property type="entry name" value="C1.5:_HAD__Beta-PGM__Phosphata"/>
    <property type="match status" value="1"/>
</dbReference>
<dbReference type="InterPro" id="IPR023214">
    <property type="entry name" value="HAD_sf"/>
</dbReference>
<comment type="cofactor">
    <cofactor evidence="1">
        <name>Mg(2+)</name>
        <dbReference type="ChEBI" id="CHEBI:18420"/>
    </cofactor>
</comment>
<name>A0ABP7T6I3_9BACT</name>
<evidence type="ECO:0000256" key="4">
    <source>
        <dbReference type="ARBA" id="ARBA00022842"/>
    </source>
</evidence>
<dbReference type="SFLD" id="SFLDS00003">
    <property type="entry name" value="Haloacid_Dehalogenase"/>
    <property type="match status" value="1"/>
</dbReference>
<keyword evidence="2" id="KW-0479">Metal-binding</keyword>
<keyword evidence="4" id="KW-0460">Magnesium</keyword>
<accession>A0ABP7T6I3</accession>
<dbReference type="NCBIfam" id="TIGR01549">
    <property type="entry name" value="HAD-SF-IA-v1"/>
    <property type="match status" value="1"/>
</dbReference>
<protein>
    <submittedName>
        <fullName evidence="5">HAD family hydrolase</fullName>
    </submittedName>
</protein>
<reference evidence="6" key="1">
    <citation type="journal article" date="2019" name="Int. J. Syst. Evol. Microbiol.">
        <title>The Global Catalogue of Microorganisms (GCM) 10K type strain sequencing project: providing services to taxonomists for standard genome sequencing and annotation.</title>
        <authorList>
            <consortium name="The Broad Institute Genomics Platform"/>
            <consortium name="The Broad Institute Genome Sequencing Center for Infectious Disease"/>
            <person name="Wu L."/>
            <person name="Ma J."/>
        </authorList>
    </citation>
    <scope>NUCLEOTIDE SEQUENCE [LARGE SCALE GENOMIC DNA]</scope>
    <source>
        <strain evidence="6">JCM 17225</strain>
    </source>
</reference>
<dbReference type="SUPFAM" id="SSF56784">
    <property type="entry name" value="HAD-like"/>
    <property type="match status" value="1"/>
</dbReference>
<dbReference type="Gene3D" id="1.10.150.520">
    <property type="match status" value="1"/>
</dbReference>
<dbReference type="InterPro" id="IPR036412">
    <property type="entry name" value="HAD-like_sf"/>
</dbReference>
<organism evidence="5 6">
    <name type="scientific">Hymenobacter glaciei</name>
    <dbReference type="NCBI Taxonomy" id="877209"/>
    <lineage>
        <taxon>Bacteria</taxon>
        <taxon>Pseudomonadati</taxon>
        <taxon>Bacteroidota</taxon>
        <taxon>Cytophagia</taxon>
        <taxon>Cytophagales</taxon>
        <taxon>Hymenobacteraceae</taxon>
        <taxon>Hymenobacter</taxon>
    </lineage>
</organism>
<comment type="caution">
    <text evidence="5">The sequence shown here is derived from an EMBL/GenBank/DDBJ whole genome shotgun (WGS) entry which is preliminary data.</text>
</comment>
<dbReference type="Proteomes" id="UP001501469">
    <property type="component" value="Unassembled WGS sequence"/>
</dbReference>
<dbReference type="RefSeq" id="WP_345049129.1">
    <property type="nucleotide sequence ID" value="NZ_BAABDK010000001.1"/>
</dbReference>
<dbReference type="Gene3D" id="3.40.50.1000">
    <property type="entry name" value="HAD superfamily/HAD-like"/>
    <property type="match status" value="1"/>
</dbReference>
<keyword evidence="3 5" id="KW-0378">Hydrolase</keyword>
<dbReference type="InterPro" id="IPR006439">
    <property type="entry name" value="HAD-SF_hydro_IA"/>
</dbReference>
<gene>
    <name evidence="5" type="ORF">GCM10022409_01440</name>
</gene>
<dbReference type="EMBL" id="BAABDK010000001">
    <property type="protein sequence ID" value="GAA4021495.1"/>
    <property type="molecule type" value="Genomic_DNA"/>
</dbReference>
<dbReference type="InterPro" id="IPR051400">
    <property type="entry name" value="HAD-like_hydrolase"/>
</dbReference>
<keyword evidence="6" id="KW-1185">Reference proteome</keyword>
<evidence type="ECO:0000256" key="1">
    <source>
        <dbReference type="ARBA" id="ARBA00001946"/>
    </source>
</evidence>
<evidence type="ECO:0000313" key="5">
    <source>
        <dbReference type="EMBL" id="GAA4021495.1"/>
    </source>
</evidence>
<evidence type="ECO:0000313" key="6">
    <source>
        <dbReference type="Proteomes" id="UP001501469"/>
    </source>
</evidence>
<evidence type="ECO:0000256" key="3">
    <source>
        <dbReference type="ARBA" id="ARBA00022801"/>
    </source>
</evidence>
<dbReference type="GO" id="GO:0016787">
    <property type="term" value="F:hydrolase activity"/>
    <property type="evidence" value="ECO:0007669"/>
    <property type="project" value="UniProtKB-KW"/>
</dbReference>
<dbReference type="PANTHER" id="PTHR46470:SF2">
    <property type="entry name" value="GLYCERALDEHYDE 3-PHOSPHATE PHOSPHATASE"/>
    <property type="match status" value="1"/>
</dbReference>
<dbReference type="Pfam" id="PF00702">
    <property type="entry name" value="Hydrolase"/>
    <property type="match status" value="1"/>
</dbReference>
<proteinExistence type="predicted"/>
<evidence type="ECO:0000256" key="2">
    <source>
        <dbReference type="ARBA" id="ARBA00022723"/>
    </source>
</evidence>
<sequence length="235" mass="26418">MKKEELIPSEFLIPHSSFSIKRSVLVFDLDDTLYPELSYVHSGFRAVAGFLSPLLGVPAEILAAGMIAEEAKLGRGQVFDNVLRQHGRWSKTLVAACLRAYRQHRPEINLFPDAERALSRFAGQPLYIVTDGHKEVQARKVAALNLAGRVRHAYLTNRYGRHRAKPNPHVFDLICKREHVTPAEIIYVGDNVKKDFVGIKPLGFDTVRILRGNYAHYVADAAHEAARIIESLDEL</sequence>